<keyword evidence="2" id="KW-1185">Reference proteome</keyword>
<organism evidence="1 2">
    <name type="scientific">Trichonephila clavipes</name>
    <name type="common">Golden silk orbweaver</name>
    <name type="synonym">Nephila clavipes</name>
    <dbReference type="NCBI Taxonomy" id="2585209"/>
    <lineage>
        <taxon>Eukaryota</taxon>
        <taxon>Metazoa</taxon>
        <taxon>Ecdysozoa</taxon>
        <taxon>Arthropoda</taxon>
        <taxon>Chelicerata</taxon>
        <taxon>Arachnida</taxon>
        <taxon>Araneae</taxon>
        <taxon>Araneomorphae</taxon>
        <taxon>Entelegynae</taxon>
        <taxon>Araneoidea</taxon>
        <taxon>Nephilidae</taxon>
        <taxon>Trichonephila</taxon>
    </lineage>
</organism>
<protein>
    <recommendedName>
        <fullName evidence="3">DUF4817 domain-containing protein</fullName>
    </recommendedName>
</protein>
<dbReference type="Proteomes" id="UP000887159">
    <property type="component" value="Unassembled WGS sequence"/>
</dbReference>
<comment type="caution">
    <text evidence="1">The sequence shown here is derived from an EMBL/GenBank/DDBJ whole genome shotgun (WGS) entry which is preliminary data.</text>
</comment>
<reference evidence="1" key="1">
    <citation type="submission" date="2020-08" db="EMBL/GenBank/DDBJ databases">
        <title>Multicomponent nature underlies the extraordinary mechanical properties of spider dragline silk.</title>
        <authorList>
            <person name="Kono N."/>
            <person name="Nakamura H."/>
            <person name="Mori M."/>
            <person name="Yoshida Y."/>
            <person name="Ohtoshi R."/>
            <person name="Malay A.D."/>
            <person name="Moran D.A.P."/>
            <person name="Tomita M."/>
            <person name="Numata K."/>
            <person name="Arakawa K."/>
        </authorList>
    </citation>
    <scope>NUCLEOTIDE SEQUENCE</scope>
</reference>
<accession>A0A8X6V107</accession>
<evidence type="ECO:0000313" key="2">
    <source>
        <dbReference type="Proteomes" id="UP000887159"/>
    </source>
</evidence>
<sequence>MLIVYGTADCKGHATRKLYQERYPNWRIPHRTTFGSVNRRLLEIGSLTKAKMNRRSWWSGTLTCQIKGPVMLGLLLGSNEKFRERDSSPFS</sequence>
<proteinExistence type="predicted"/>
<evidence type="ECO:0008006" key="3">
    <source>
        <dbReference type="Google" id="ProtNLM"/>
    </source>
</evidence>
<dbReference type="AlphaFoldDB" id="A0A8X6V107"/>
<evidence type="ECO:0000313" key="1">
    <source>
        <dbReference type="EMBL" id="GFX91232.1"/>
    </source>
</evidence>
<dbReference type="EMBL" id="BMAU01021123">
    <property type="protein sequence ID" value="GFX91232.1"/>
    <property type="molecule type" value="Genomic_DNA"/>
</dbReference>
<gene>
    <name evidence="1" type="ORF">TNCV_1246471</name>
</gene>
<name>A0A8X6V107_TRICX</name>